<evidence type="ECO:0000256" key="4">
    <source>
        <dbReference type="ARBA" id="ARBA00023004"/>
    </source>
</evidence>
<dbReference type="PANTHER" id="PTHR43082:SF1">
    <property type="entry name" value="FERREDOXIN-LIKE PROTEIN FIXX-RELATED"/>
    <property type="match status" value="1"/>
</dbReference>
<name>A0A2U1ZT90_9MICO</name>
<evidence type="ECO:0000313" key="7">
    <source>
        <dbReference type="Proteomes" id="UP000245166"/>
    </source>
</evidence>
<dbReference type="Proteomes" id="UP000245166">
    <property type="component" value="Unassembled WGS sequence"/>
</dbReference>
<organism evidence="6 7">
    <name type="scientific">Serinibacter arcticus</name>
    <dbReference type="NCBI Taxonomy" id="1655435"/>
    <lineage>
        <taxon>Bacteria</taxon>
        <taxon>Bacillati</taxon>
        <taxon>Actinomycetota</taxon>
        <taxon>Actinomycetes</taxon>
        <taxon>Micrococcales</taxon>
        <taxon>Beutenbergiaceae</taxon>
        <taxon>Serinibacter</taxon>
    </lineage>
</organism>
<keyword evidence="7" id="KW-1185">Reference proteome</keyword>
<dbReference type="AlphaFoldDB" id="A0A2U1ZT90"/>
<gene>
    <name evidence="6" type="ORF">C8046_05485</name>
</gene>
<comment type="caution">
    <text evidence="6">The sequence shown here is derived from an EMBL/GenBank/DDBJ whole genome shotgun (WGS) entry which is preliminary data.</text>
</comment>
<dbReference type="SUPFAM" id="SSF54862">
    <property type="entry name" value="4Fe-4S ferredoxins"/>
    <property type="match status" value="1"/>
</dbReference>
<dbReference type="InterPro" id="IPR012206">
    <property type="entry name" value="Fd_FixX"/>
</dbReference>
<keyword evidence="1" id="KW-0813">Transport</keyword>
<dbReference type="EMBL" id="PYHR01000002">
    <property type="protein sequence ID" value="PWD50196.1"/>
    <property type="molecule type" value="Genomic_DNA"/>
</dbReference>
<evidence type="ECO:0000313" key="6">
    <source>
        <dbReference type="EMBL" id="PWD50196.1"/>
    </source>
</evidence>
<accession>A0A2U1ZT90</accession>
<keyword evidence="3" id="KW-0249">Electron transport</keyword>
<dbReference type="PANTHER" id="PTHR43082">
    <property type="entry name" value="FERREDOXIN-LIKE"/>
    <property type="match status" value="1"/>
</dbReference>
<evidence type="ECO:0000256" key="3">
    <source>
        <dbReference type="ARBA" id="ARBA00022982"/>
    </source>
</evidence>
<evidence type="ECO:0000256" key="5">
    <source>
        <dbReference type="ARBA" id="ARBA00023014"/>
    </source>
</evidence>
<dbReference type="Gene3D" id="3.30.70.20">
    <property type="match status" value="1"/>
</dbReference>
<protein>
    <submittedName>
        <fullName evidence="6">Ferredoxin family protein</fullName>
    </submittedName>
</protein>
<dbReference type="PIRSF" id="PIRSF036548">
    <property type="entry name" value="Fdx_FixX"/>
    <property type="match status" value="1"/>
</dbReference>
<reference evidence="6 7" key="1">
    <citation type="submission" date="2018-03" db="EMBL/GenBank/DDBJ databases">
        <title>Genome assembly of novel Miniimonas species PCH200.</title>
        <authorList>
            <person name="Thakur V."/>
            <person name="Kumar V."/>
            <person name="Singh D."/>
        </authorList>
    </citation>
    <scope>NUCLEOTIDE SEQUENCE [LARGE SCALE GENOMIC DNA]</scope>
    <source>
        <strain evidence="6 7">PCH200</strain>
    </source>
</reference>
<dbReference type="GO" id="GO:0051536">
    <property type="term" value="F:iron-sulfur cluster binding"/>
    <property type="evidence" value="ECO:0007669"/>
    <property type="project" value="UniProtKB-KW"/>
</dbReference>
<dbReference type="GO" id="GO:0005506">
    <property type="term" value="F:iron ion binding"/>
    <property type="evidence" value="ECO:0007669"/>
    <property type="project" value="InterPro"/>
</dbReference>
<evidence type="ECO:0000256" key="2">
    <source>
        <dbReference type="ARBA" id="ARBA00022723"/>
    </source>
</evidence>
<keyword evidence="2" id="KW-0479">Metal-binding</keyword>
<sequence>MGGGEVAVTRPPVSARLGTTRFVTDTIRHIDPSQLRAGSPAARAVIAVCPAGVYREHGEDVVADDAACLECGACLAVVEEGLRWTYPRGGQGVSFRQG</sequence>
<evidence type="ECO:0000256" key="1">
    <source>
        <dbReference type="ARBA" id="ARBA00022448"/>
    </source>
</evidence>
<proteinExistence type="predicted"/>
<keyword evidence="4" id="KW-0408">Iron</keyword>
<keyword evidence="5" id="KW-0411">Iron-sulfur</keyword>